<dbReference type="EMBL" id="GEDG01033187">
    <property type="protein sequence ID" value="JAP10398.1"/>
    <property type="molecule type" value="Transcribed_RNA"/>
</dbReference>
<protein>
    <submittedName>
        <fullName evidence="1">Putative ovule protein</fullName>
    </submittedName>
</protein>
<evidence type="ECO:0000313" key="1">
    <source>
        <dbReference type="EMBL" id="JAP10398.1"/>
    </source>
</evidence>
<reference evidence="1" key="1">
    <citation type="submission" date="2015-12" db="EMBL/GenBank/DDBJ databases">
        <title>Gene expression during late stages of embryo sac development: a critical building block for successful pollen-pistil interactions.</title>
        <authorList>
            <person name="Liu Y."/>
            <person name="Joly V."/>
            <person name="Sabar M."/>
            <person name="Matton D.P."/>
        </authorList>
    </citation>
    <scope>NUCLEOTIDE SEQUENCE</scope>
</reference>
<organism evidence="1">
    <name type="scientific">Solanum chacoense</name>
    <name type="common">Chaco potato</name>
    <dbReference type="NCBI Taxonomy" id="4108"/>
    <lineage>
        <taxon>Eukaryota</taxon>
        <taxon>Viridiplantae</taxon>
        <taxon>Streptophyta</taxon>
        <taxon>Embryophyta</taxon>
        <taxon>Tracheophyta</taxon>
        <taxon>Spermatophyta</taxon>
        <taxon>Magnoliopsida</taxon>
        <taxon>eudicotyledons</taxon>
        <taxon>Gunneridae</taxon>
        <taxon>Pentapetalae</taxon>
        <taxon>asterids</taxon>
        <taxon>lamiids</taxon>
        <taxon>Solanales</taxon>
        <taxon>Solanaceae</taxon>
        <taxon>Solanoideae</taxon>
        <taxon>Solaneae</taxon>
        <taxon>Solanum</taxon>
    </lineage>
</organism>
<proteinExistence type="predicted"/>
<sequence>LFALESTKPTFFRIHIKSGLVLIGEAAPIGFFNLRFGYSTLIICTIHLYSNWFAFVRFELEVGS</sequence>
<dbReference type="AlphaFoldDB" id="A0A0V0GQQ7"/>
<accession>A0A0V0GQQ7</accession>
<name>A0A0V0GQQ7_SOLCH</name>
<feature type="non-terminal residue" evidence="1">
    <location>
        <position position="1"/>
    </location>
</feature>